<organism evidence="2 3">
    <name type="scientific">Allochromatium vinosum (strain ATCC 17899 / DSM 180 / NBRC 103801 / NCIMB 10441 / D)</name>
    <name type="common">Chromatium vinosum</name>
    <dbReference type="NCBI Taxonomy" id="572477"/>
    <lineage>
        <taxon>Bacteria</taxon>
        <taxon>Pseudomonadati</taxon>
        <taxon>Pseudomonadota</taxon>
        <taxon>Gammaproteobacteria</taxon>
        <taxon>Chromatiales</taxon>
        <taxon>Chromatiaceae</taxon>
        <taxon>Allochromatium</taxon>
    </lineage>
</organism>
<dbReference type="InterPro" id="IPR021279">
    <property type="entry name" value="DUF2721"/>
</dbReference>
<dbReference type="EMBL" id="CP001896">
    <property type="protein sequence ID" value="ADC62957.1"/>
    <property type="molecule type" value="Genomic_DNA"/>
</dbReference>
<gene>
    <name evidence="2" type="ordered locus">Alvin_2034</name>
</gene>
<feature type="transmembrane region" description="Helical" evidence="1">
    <location>
        <begin position="12"/>
        <end position="34"/>
    </location>
</feature>
<dbReference type="AlphaFoldDB" id="D3RV25"/>
<accession>D3RV25</accession>
<dbReference type="KEGG" id="alv:Alvin_2034"/>
<name>D3RV25_ALLVD</name>
<sequence length="142" mass="15234">MPPESPITAIAHVIQLSVAPVFLLTGIGAMLGVLTNRLSRIVDRARVVERRIPEDQGSAQAELQALSTRARLVGASIGLCTLTSLLVSTVIALLFLGTFLTFNASLVVAMLFVASMLAFILALLLFLREIFIATAGLRFGRR</sequence>
<dbReference type="Pfam" id="PF11026">
    <property type="entry name" value="DUF2721"/>
    <property type="match status" value="1"/>
</dbReference>
<dbReference type="Proteomes" id="UP000001441">
    <property type="component" value="Chromosome"/>
</dbReference>
<keyword evidence="3" id="KW-1185">Reference proteome</keyword>
<evidence type="ECO:0008006" key="4">
    <source>
        <dbReference type="Google" id="ProtNLM"/>
    </source>
</evidence>
<dbReference type="HOGENOM" id="CLU_118464_2_0_6"/>
<dbReference type="eggNOG" id="ENOG5032YAP">
    <property type="taxonomic scope" value="Bacteria"/>
</dbReference>
<dbReference type="OrthoDB" id="5465259at2"/>
<feature type="transmembrane region" description="Helical" evidence="1">
    <location>
        <begin position="72"/>
        <end position="96"/>
    </location>
</feature>
<keyword evidence="1" id="KW-0812">Transmembrane</keyword>
<proteinExistence type="predicted"/>
<reference evidence="2 3" key="1">
    <citation type="journal article" date="2011" name="Stand. Genomic Sci.">
        <title>Complete genome sequence of Allochromatium vinosum DSM 180(T).</title>
        <authorList>
            <person name="Weissgerber T."/>
            <person name="Zigann R."/>
            <person name="Bruce D."/>
            <person name="Chang Y.J."/>
            <person name="Detter J.C."/>
            <person name="Han C."/>
            <person name="Hauser L."/>
            <person name="Jeffries C.D."/>
            <person name="Land M."/>
            <person name="Munk A.C."/>
            <person name="Tapia R."/>
            <person name="Dahl C."/>
        </authorList>
    </citation>
    <scope>NUCLEOTIDE SEQUENCE [LARGE SCALE GENOMIC DNA]</scope>
    <source>
        <strain evidence="3">ATCC 17899 / DSM 180 / NBRC 103801 / NCIMB 10441 / D</strain>
    </source>
</reference>
<protein>
    <recommendedName>
        <fullName evidence="4">DUF2721 domain-containing protein</fullName>
    </recommendedName>
</protein>
<keyword evidence="1" id="KW-1133">Transmembrane helix</keyword>
<evidence type="ECO:0000256" key="1">
    <source>
        <dbReference type="SAM" id="Phobius"/>
    </source>
</evidence>
<keyword evidence="1" id="KW-0472">Membrane</keyword>
<feature type="transmembrane region" description="Helical" evidence="1">
    <location>
        <begin position="102"/>
        <end position="127"/>
    </location>
</feature>
<evidence type="ECO:0000313" key="3">
    <source>
        <dbReference type="Proteomes" id="UP000001441"/>
    </source>
</evidence>
<evidence type="ECO:0000313" key="2">
    <source>
        <dbReference type="EMBL" id="ADC62957.1"/>
    </source>
</evidence>